<proteinExistence type="predicted"/>
<organism evidence="2 3">
    <name type="scientific">Iphiclides podalirius</name>
    <name type="common">scarce swallowtail</name>
    <dbReference type="NCBI Taxonomy" id="110791"/>
    <lineage>
        <taxon>Eukaryota</taxon>
        <taxon>Metazoa</taxon>
        <taxon>Ecdysozoa</taxon>
        <taxon>Arthropoda</taxon>
        <taxon>Hexapoda</taxon>
        <taxon>Insecta</taxon>
        <taxon>Pterygota</taxon>
        <taxon>Neoptera</taxon>
        <taxon>Endopterygota</taxon>
        <taxon>Lepidoptera</taxon>
        <taxon>Glossata</taxon>
        <taxon>Ditrysia</taxon>
        <taxon>Papilionoidea</taxon>
        <taxon>Papilionidae</taxon>
        <taxon>Papilioninae</taxon>
        <taxon>Iphiclides</taxon>
    </lineage>
</organism>
<feature type="chain" id="PRO_5047395767" description="Fibroin heavy chain-like" evidence="1">
    <location>
        <begin position="18"/>
        <end position="301"/>
    </location>
</feature>
<keyword evidence="1" id="KW-0732">Signal</keyword>
<feature type="non-terminal residue" evidence="2">
    <location>
        <position position="301"/>
    </location>
</feature>
<gene>
    <name evidence="2" type="ORF">IPOD504_LOCUS7126</name>
</gene>
<evidence type="ECO:0008006" key="4">
    <source>
        <dbReference type="Google" id="ProtNLM"/>
    </source>
</evidence>
<protein>
    <recommendedName>
        <fullName evidence="4">Fibroin heavy chain-like</fullName>
    </recommendedName>
</protein>
<feature type="signal peptide" evidence="1">
    <location>
        <begin position="1"/>
        <end position="17"/>
    </location>
</feature>
<keyword evidence="3" id="KW-1185">Reference proteome</keyword>
<evidence type="ECO:0000313" key="3">
    <source>
        <dbReference type="Proteomes" id="UP000837857"/>
    </source>
</evidence>
<evidence type="ECO:0000256" key="1">
    <source>
        <dbReference type="SAM" id="SignalP"/>
    </source>
</evidence>
<reference evidence="2" key="1">
    <citation type="submission" date="2022-03" db="EMBL/GenBank/DDBJ databases">
        <authorList>
            <person name="Martin H S."/>
        </authorList>
    </citation>
    <scope>NUCLEOTIDE SEQUENCE</scope>
</reference>
<sequence>MAAKLVILVAALSACQAVPAWIGQYPNAVFRDGRSPSVAFGFGGGFSSDIGGIRQSNSYGTAFQSGNAEAYGAGFAGRDYASGVGQANAPAHVVVSHPVSHPVSHIVSKPVSTSVSHPVSHQVSHPVSHQVSHPVSHQVSHPVSHQHATSGVTHHNYAVPVQNFGSAVSTAHSHNGLGSASSSVLNGEFGRYQSAVSSAQNYGLGYESAVASANANGLGQGSAVSSAQNVGNFGSALSSAQALNGYNNYGASVAAAENFGNYKASTAHTIQQNGRRIQESGATSVNAPGVQAANSHAVNFY</sequence>
<dbReference type="EMBL" id="OW152814">
    <property type="protein sequence ID" value="CAH2049956.1"/>
    <property type="molecule type" value="Genomic_DNA"/>
</dbReference>
<name>A0ABN8I9K6_9NEOP</name>
<evidence type="ECO:0000313" key="2">
    <source>
        <dbReference type="EMBL" id="CAH2049956.1"/>
    </source>
</evidence>
<dbReference type="Proteomes" id="UP000837857">
    <property type="component" value="Chromosome 2"/>
</dbReference>
<accession>A0ABN8I9K6</accession>
<dbReference type="PROSITE" id="PS51257">
    <property type="entry name" value="PROKAR_LIPOPROTEIN"/>
    <property type="match status" value="1"/>
</dbReference>